<feature type="domain" description="Sulfatase-modifying factor enzyme-like" evidence="2">
    <location>
        <begin position="192"/>
        <end position="474"/>
    </location>
</feature>
<dbReference type="SUPFAM" id="SSF56436">
    <property type="entry name" value="C-type lectin-like"/>
    <property type="match status" value="1"/>
</dbReference>
<proteinExistence type="predicted"/>
<reference evidence="3 4" key="1">
    <citation type="submission" date="2019-10" db="EMBL/GenBank/DDBJ databases">
        <authorList>
            <person name="Karimi E."/>
        </authorList>
    </citation>
    <scope>NUCLEOTIDE SEQUENCE [LARGE SCALE GENOMIC DNA]</scope>
    <source>
        <strain evidence="3">Acinetobacter sp. 8BE</strain>
    </source>
</reference>
<dbReference type="PANTHER" id="PTHR23150:SF19">
    <property type="entry name" value="FORMYLGLYCINE-GENERATING ENZYME"/>
    <property type="match status" value="1"/>
</dbReference>
<dbReference type="InterPro" id="IPR051043">
    <property type="entry name" value="Sulfatase_Mod_Factor_Kinase"/>
</dbReference>
<accession>A0A653K1X2</accession>
<organism evidence="3 4">
    <name type="scientific">Acinetobacter proteolyticus</name>
    <dbReference type="NCBI Taxonomy" id="1776741"/>
    <lineage>
        <taxon>Bacteria</taxon>
        <taxon>Pseudomonadati</taxon>
        <taxon>Pseudomonadota</taxon>
        <taxon>Gammaproteobacteria</taxon>
        <taxon>Moraxellales</taxon>
        <taxon>Moraxellaceae</taxon>
        <taxon>Acinetobacter</taxon>
    </lineage>
</organism>
<dbReference type="Gene3D" id="3.90.1580.10">
    <property type="entry name" value="paralog of FGE (formylglycine-generating enzyme)"/>
    <property type="match status" value="1"/>
</dbReference>
<feature type="signal peptide" evidence="1">
    <location>
        <begin position="1"/>
        <end position="23"/>
    </location>
</feature>
<evidence type="ECO:0000313" key="4">
    <source>
        <dbReference type="Proteomes" id="UP000430404"/>
    </source>
</evidence>
<evidence type="ECO:0000259" key="2">
    <source>
        <dbReference type="Pfam" id="PF03781"/>
    </source>
</evidence>
<dbReference type="Pfam" id="PF03781">
    <property type="entry name" value="FGE-sulfatase"/>
    <property type="match status" value="1"/>
</dbReference>
<evidence type="ECO:0000256" key="1">
    <source>
        <dbReference type="SAM" id="SignalP"/>
    </source>
</evidence>
<name>A0A653K1X2_9GAMM</name>
<dbReference type="PROSITE" id="PS51257">
    <property type="entry name" value="PROKAR_LIPOPROTEIN"/>
    <property type="match status" value="1"/>
</dbReference>
<dbReference type="InterPro" id="IPR016187">
    <property type="entry name" value="CTDL_fold"/>
</dbReference>
<dbReference type="EMBL" id="CABWKZ010000010">
    <property type="protein sequence ID" value="VXA54727.1"/>
    <property type="molecule type" value="Genomic_DNA"/>
</dbReference>
<dbReference type="AlphaFoldDB" id="A0A653K1X2"/>
<keyword evidence="1" id="KW-0732">Signal</keyword>
<dbReference type="Proteomes" id="UP000430404">
    <property type="component" value="Unassembled WGS sequence"/>
</dbReference>
<sequence length="476" mass="53480">MMKTLPKAYVKAAGIVFAGCLLAACNDDDKKKINSEIKLQTTTVALTALSQSLVWKNNQCDAVYRDAIEQNNKALTALQDLRAALTTQQNNLVAFIDQRMLPKLTQFGSEATFIRERCNAPDYDGTGVSMERPAMLREMLNEWQGTIDLLTKQLNKPPQMNVSIQPARLTNVVVNANTVAAFKFKDCSDGFCPELSVIPAGSYQMGGTLEEQEREGVPAQARPYELPQHQVNVTQPFAMASHETTVAQFLQFQKETGWEVQGCRSWEVRDGEYNMWYRKDLNPSNPGFAQTTQDPVVCVRREDGQAFAAWLSEKTGKTYRLPTEAEWEYAARAGTSTTFYWGNDPERDQACKYANVLDVSTTSTETNTATWRAFNCNDGYAYTAPVGSFLPNSFGLYDVLANAREWVDDCWHANYQDAPATAVRWGAENNGLCNFPVLRGGAWIYNVHNVRTAYRNAYYSSQARSTMWGFRVVREI</sequence>
<dbReference type="PANTHER" id="PTHR23150">
    <property type="entry name" value="SULFATASE MODIFYING FACTOR 1, 2"/>
    <property type="match status" value="1"/>
</dbReference>
<feature type="chain" id="PRO_5024920141" description="Sulfatase-modifying factor enzyme-like domain-containing protein" evidence="1">
    <location>
        <begin position="24"/>
        <end position="476"/>
    </location>
</feature>
<dbReference type="InterPro" id="IPR005532">
    <property type="entry name" value="SUMF_dom"/>
</dbReference>
<dbReference type="GO" id="GO:0120147">
    <property type="term" value="F:formylglycine-generating oxidase activity"/>
    <property type="evidence" value="ECO:0007669"/>
    <property type="project" value="TreeGrafter"/>
</dbReference>
<dbReference type="InterPro" id="IPR042095">
    <property type="entry name" value="SUMF_sf"/>
</dbReference>
<gene>
    <name evidence="3" type="ORF">ACI8B_180195</name>
</gene>
<evidence type="ECO:0000313" key="3">
    <source>
        <dbReference type="EMBL" id="VXA54727.1"/>
    </source>
</evidence>
<protein>
    <recommendedName>
        <fullName evidence="2">Sulfatase-modifying factor enzyme-like domain-containing protein</fullName>
    </recommendedName>
</protein>